<dbReference type="PATRIC" id="fig|1423796.3.peg.766"/>
<accession>A0A0R2D4S8</accession>
<dbReference type="Pfam" id="PF02616">
    <property type="entry name" value="SMC_ScpA"/>
    <property type="match status" value="1"/>
</dbReference>
<evidence type="ECO:0000313" key="5">
    <source>
        <dbReference type="Proteomes" id="UP000051638"/>
    </source>
</evidence>
<sequence>MSPVALTVKLAKFEGPLDLLLHLIKVSEMNIYDIPIVAITSQYMAYLHSMQRSKLDIAGDYFVMAATLMRIKSQWLLPQTSESVEDEADTEFPDDPRTELVSQLLTYQTYKKAAANLKVQEQARKAYFSKSPSLLASAQRLPMPEQPISLSALTAALNQLLQRQQPQQLLVHNVKRETVTVAQKIGQVKQALQGSAQRRLFFTRLLPAQPSIEDTVTTFMAVLELMKNKEIFCFQTQTLAPITVSLKEEKA</sequence>
<dbReference type="STRING" id="1423796.FC24_GL000749"/>
<dbReference type="HAMAP" id="MF_01805">
    <property type="entry name" value="ScpA"/>
    <property type="match status" value="1"/>
</dbReference>
<comment type="caution">
    <text evidence="4">The sequence shown here is derived from an EMBL/GenBank/DDBJ whole genome shotgun (WGS) entry which is preliminary data.</text>
</comment>
<dbReference type="GO" id="GO:0007059">
    <property type="term" value="P:chromosome segregation"/>
    <property type="evidence" value="ECO:0007669"/>
    <property type="project" value="UniProtKB-UniRule"/>
</dbReference>
<keyword evidence="3" id="KW-0963">Cytoplasm</keyword>
<dbReference type="GO" id="GO:0005737">
    <property type="term" value="C:cytoplasm"/>
    <property type="evidence" value="ECO:0007669"/>
    <property type="project" value="UniProtKB-SubCell"/>
</dbReference>
<dbReference type="GO" id="GO:0006260">
    <property type="term" value="P:DNA replication"/>
    <property type="evidence" value="ECO:0007669"/>
    <property type="project" value="UniProtKB-UniRule"/>
</dbReference>
<evidence type="ECO:0000256" key="1">
    <source>
        <dbReference type="ARBA" id="ARBA00022829"/>
    </source>
</evidence>
<dbReference type="Proteomes" id="UP000051638">
    <property type="component" value="Unassembled WGS sequence"/>
</dbReference>
<dbReference type="GO" id="GO:0051301">
    <property type="term" value="P:cell division"/>
    <property type="evidence" value="ECO:0007669"/>
    <property type="project" value="UniProtKB-KW"/>
</dbReference>
<evidence type="ECO:0000313" key="4">
    <source>
        <dbReference type="EMBL" id="KRM98903.1"/>
    </source>
</evidence>
<evidence type="ECO:0000256" key="2">
    <source>
        <dbReference type="ARBA" id="ARBA00044777"/>
    </source>
</evidence>
<reference evidence="4 5" key="1">
    <citation type="journal article" date="2015" name="Genome Announc.">
        <title>Expanding the biotechnology potential of lactobacilli through comparative genomics of 213 strains and associated genera.</title>
        <authorList>
            <person name="Sun Z."/>
            <person name="Harris H.M."/>
            <person name="McCann A."/>
            <person name="Guo C."/>
            <person name="Argimon S."/>
            <person name="Zhang W."/>
            <person name="Yang X."/>
            <person name="Jeffery I.B."/>
            <person name="Cooney J.C."/>
            <person name="Kagawa T.F."/>
            <person name="Liu W."/>
            <person name="Song Y."/>
            <person name="Salvetti E."/>
            <person name="Wrobel A."/>
            <person name="Rasinkangas P."/>
            <person name="Parkhill J."/>
            <person name="Rea M.C."/>
            <person name="O'Sullivan O."/>
            <person name="Ritari J."/>
            <person name="Douillard F.P."/>
            <person name="Paul Ross R."/>
            <person name="Yang R."/>
            <person name="Briner A.E."/>
            <person name="Felis G.E."/>
            <person name="de Vos W.M."/>
            <person name="Barrangou R."/>
            <person name="Klaenhammer T.R."/>
            <person name="Caufield P.W."/>
            <person name="Cui Y."/>
            <person name="Zhang H."/>
            <person name="O'Toole P.W."/>
        </authorList>
    </citation>
    <scope>NUCLEOTIDE SEQUENCE [LARGE SCALE GENOMIC DNA]</scope>
    <source>
        <strain evidence="4 5">DSM 20253</strain>
    </source>
</reference>
<evidence type="ECO:0000256" key="3">
    <source>
        <dbReference type="HAMAP-Rule" id="MF_01805"/>
    </source>
</evidence>
<proteinExistence type="inferred from homology"/>
<dbReference type="PANTHER" id="PTHR33969:SF2">
    <property type="entry name" value="SEGREGATION AND CONDENSATION PROTEIN A"/>
    <property type="match status" value="1"/>
</dbReference>
<dbReference type="RefSeq" id="WP_235807307.1">
    <property type="nucleotide sequence ID" value="NZ_AYYI01000022.1"/>
</dbReference>
<dbReference type="EMBL" id="AYYI01000022">
    <property type="protein sequence ID" value="KRM98903.1"/>
    <property type="molecule type" value="Genomic_DNA"/>
</dbReference>
<comment type="function">
    <text evidence="3">Participates in chromosomal partition during cell division. May act via the formation of a condensin-like complex containing Smc and ScpB that pull DNA away from mid-cell into both cell halves.</text>
</comment>
<organism evidence="4 5">
    <name type="scientific">Loigolactobacillus rennini DSM 20253</name>
    <dbReference type="NCBI Taxonomy" id="1423796"/>
    <lineage>
        <taxon>Bacteria</taxon>
        <taxon>Bacillati</taxon>
        <taxon>Bacillota</taxon>
        <taxon>Bacilli</taxon>
        <taxon>Lactobacillales</taxon>
        <taxon>Lactobacillaceae</taxon>
        <taxon>Loigolactobacillus</taxon>
    </lineage>
</organism>
<protein>
    <recommendedName>
        <fullName evidence="2 3">Segregation and condensation protein A</fullName>
    </recommendedName>
</protein>
<comment type="subunit">
    <text evidence="3">Component of a cohesin-like complex composed of ScpA, ScpB and the Smc homodimer, in which ScpA and ScpB bind to the head domain of Smc. The presence of the three proteins is required for the association of the complex with DNA.</text>
</comment>
<name>A0A0R2D4S8_9LACO</name>
<keyword evidence="3" id="KW-0132">Cell division</keyword>
<comment type="subcellular location">
    <subcellularLocation>
        <location evidence="3">Cytoplasm</location>
    </subcellularLocation>
    <text evidence="3">Associated with two foci at the outer edges of the nucleoid region in young cells, and at four foci within both cell halves in older cells.</text>
</comment>
<dbReference type="Gene3D" id="6.10.250.2410">
    <property type="match status" value="1"/>
</dbReference>
<keyword evidence="1 3" id="KW-0159">Chromosome partition</keyword>
<gene>
    <name evidence="3" type="primary">scpA</name>
    <name evidence="4" type="ORF">FC24_GL000749</name>
</gene>
<dbReference type="PANTHER" id="PTHR33969">
    <property type="entry name" value="SEGREGATION AND CONDENSATION PROTEIN A"/>
    <property type="match status" value="1"/>
</dbReference>
<dbReference type="InterPro" id="IPR003768">
    <property type="entry name" value="ScpA"/>
</dbReference>
<dbReference type="AlphaFoldDB" id="A0A0R2D4S8"/>
<comment type="similarity">
    <text evidence="3">Belongs to the ScpA family.</text>
</comment>
<keyword evidence="3" id="KW-0131">Cell cycle</keyword>
<keyword evidence="5" id="KW-1185">Reference proteome</keyword>